<comment type="subcellular location">
    <subcellularLocation>
        <location evidence="1 3 4">Nucleus</location>
    </subcellularLocation>
</comment>
<evidence type="ECO:0000313" key="12">
    <source>
        <dbReference type="Proteomes" id="UP000054805"/>
    </source>
</evidence>
<keyword evidence="12" id="KW-1185">Reference proteome</keyword>
<keyword evidence="2" id="KW-0862">Zinc</keyword>
<dbReference type="SMART" id="SM00355">
    <property type="entry name" value="ZnF_C2H2"/>
    <property type="match status" value="2"/>
</dbReference>
<evidence type="ECO:0000313" key="10">
    <source>
        <dbReference type="EMBL" id="KRZ27588.1"/>
    </source>
</evidence>
<dbReference type="SMART" id="SM00389">
    <property type="entry name" value="HOX"/>
    <property type="match status" value="1"/>
</dbReference>
<dbReference type="Proteomes" id="UP000054826">
    <property type="component" value="Unassembled WGS sequence"/>
</dbReference>
<keyword evidence="3 4" id="KW-0371">Homeobox</keyword>
<organism evidence="8 11">
    <name type="scientific">Trichinella pseudospiralis</name>
    <name type="common">Parasitic roundworm</name>
    <dbReference type="NCBI Taxonomy" id="6337"/>
    <lineage>
        <taxon>Eukaryota</taxon>
        <taxon>Metazoa</taxon>
        <taxon>Ecdysozoa</taxon>
        <taxon>Nematoda</taxon>
        <taxon>Enoplea</taxon>
        <taxon>Dorylaimia</taxon>
        <taxon>Trichinellida</taxon>
        <taxon>Trichinellidae</taxon>
        <taxon>Trichinella</taxon>
    </lineage>
</organism>
<accession>A0A0V1ELG1</accession>
<dbReference type="PROSITE" id="PS50157">
    <property type="entry name" value="ZINC_FINGER_C2H2_2"/>
    <property type="match status" value="1"/>
</dbReference>
<feature type="region of interest" description="Disordered" evidence="5">
    <location>
        <begin position="208"/>
        <end position="229"/>
    </location>
</feature>
<dbReference type="EMBL" id="JYDV01000164">
    <property type="protein sequence ID" value="KRZ27588.1"/>
    <property type="molecule type" value="Genomic_DNA"/>
</dbReference>
<comment type="caution">
    <text evidence="8">The sequence shown here is derived from an EMBL/GenBank/DDBJ whole genome shotgun (WGS) entry which is preliminary data.</text>
</comment>
<gene>
    <name evidence="8" type="ORF">T4A_3805</name>
    <name evidence="9" type="ORF">T4B_9564</name>
    <name evidence="10" type="ORF">T4C_3522</name>
</gene>
<dbReference type="Pfam" id="PF00046">
    <property type="entry name" value="Homeodomain"/>
    <property type="match status" value="1"/>
</dbReference>
<evidence type="ECO:0000256" key="2">
    <source>
        <dbReference type="PROSITE-ProRule" id="PRU00042"/>
    </source>
</evidence>
<dbReference type="Proteomes" id="UP000054805">
    <property type="component" value="Unassembled WGS sequence"/>
</dbReference>
<evidence type="ECO:0000313" key="9">
    <source>
        <dbReference type="EMBL" id="KRZ21630.1"/>
    </source>
</evidence>
<dbReference type="EMBL" id="JYDV01000164">
    <property type="protein sequence ID" value="KRZ27590.1"/>
    <property type="molecule type" value="Genomic_DNA"/>
</dbReference>
<dbReference type="GO" id="GO:0003677">
    <property type="term" value="F:DNA binding"/>
    <property type="evidence" value="ECO:0007669"/>
    <property type="project" value="UniProtKB-UniRule"/>
</dbReference>
<evidence type="ECO:0000313" key="11">
    <source>
        <dbReference type="Proteomes" id="UP000054632"/>
    </source>
</evidence>
<reference evidence="11 12" key="1">
    <citation type="submission" date="2015-01" db="EMBL/GenBank/DDBJ databases">
        <title>Evolution of Trichinella species and genotypes.</title>
        <authorList>
            <person name="Korhonen P.K."/>
            <person name="Edoardo P."/>
            <person name="Giuseppe L.R."/>
            <person name="Gasser R.B."/>
        </authorList>
    </citation>
    <scope>NUCLEOTIDE SEQUENCE [LARGE SCALE GENOMIC DNA]</scope>
    <source>
        <strain evidence="8">ISS13</strain>
        <strain evidence="10">ISS176</strain>
        <strain evidence="9">ISS588</strain>
    </source>
</reference>
<dbReference type="PROSITE" id="PS50071">
    <property type="entry name" value="HOMEOBOX_2"/>
    <property type="match status" value="1"/>
</dbReference>
<dbReference type="PROSITE" id="PS00028">
    <property type="entry name" value="ZINC_FINGER_C2H2_1"/>
    <property type="match status" value="2"/>
</dbReference>
<evidence type="ECO:0000259" key="7">
    <source>
        <dbReference type="PROSITE" id="PS50157"/>
    </source>
</evidence>
<dbReference type="SUPFAM" id="SSF57667">
    <property type="entry name" value="beta-beta-alpha zinc fingers"/>
    <property type="match status" value="1"/>
</dbReference>
<evidence type="ECO:0008006" key="13">
    <source>
        <dbReference type="Google" id="ProtNLM"/>
    </source>
</evidence>
<evidence type="ECO:0000313" key="8">
    <source>
        <dbReference type="EMBL" id="KRY74540.1"/>
    </source>
</evidence>
<keyword evidence="3 4" id="KW-0238">DNA-binding</keyword>
<protein>
    <recommendedName>
        <fullName evidence="13">C2H2-type domain-containing protein</fullName>
    </recommendedName>
</protein>
<dbReference type="GO" id="GO:0005634">
    <property type="term" value="C:nucleus"/>
    <property type="evidence" value="ECO:0007669"/>
    <property type="project" value="UniProtKB-SubCell"/>
</dbReference>
<dbReference type="Gene3D" id="1.10.10.60">
    <property type="entry name" value="Homeodomain-like"/>
    <property type="match status" value="1"/>
</dbReference>
<feature type="domain" description="Homeobox" evidence="6">
    <location>
        <begin position="96"/>
        <end position="156"/>
    </location>
</feature>
<dbReference type="GO" id="GO:0008270">
    <property type="term" value="F:zinc ion binding"/>
    <property type="evidence" value="ECO:0007669"/>
    <property type="project" value="UniProtKB-KW"/>
</dbReference>
<evidence type="ECO:0000256" key="3">
    <source>
        <dbReference type="PROSITE-ProRule" id="PRU00108"/>
    </source>
</evidence>
<keyword evidence="2" id="KW-0479">Metal-binding</keyword>
<dbReference type="InterPro" id="IPR013087">
    <property type="entry name" value="Znf_C2H2_type"/>
</dbReference>
<dbReference type="EMBL" id="JYDR01000024">
    <property type="protein sequence ID" value="KRY74540.1"/>
    <property type="molecule type" value="Genomic_DNA"/>
</dbReference>
<feature type="region of interest" description="Disordered" evidence="5">
    <location>
        <begin position="1"/>
        <end position="21"/>
    </location>
</feature>
<dbReference type="SUPFAM" id="SSF46689">
    <property type="entry name" value="Homeodomain-like"/>
    <property type="match status" value="1"/>
</dbReference>
<evidence type="ECO:0000259" key="6">
    <source>
        <dbReference type="PROSITE" id="PS50071"/>
    </source>
</evidence>
<sequence length="259" mass="30233">MSSSTSSTGVLKQSISTQNPSQSGIYKCAFCNDSFEDEEASRKHFFRRHLQDLIDERRKEESIKRDYYWNNQHEQKELKLRQPGPQQLEIFDSLGRRRPFGRRPLSKQKANILEEYFECSVYLKKEDTARLLARCNLPYNVVRNWFSYTRQKVKNILLKKTAGLAEVIHRYPGAGGYYKCVICHKAFTRFLHLLIHLHDKKHKETCELGDGEGRSMLENSPTSESEEITNDTLSVGSSNKYCPLPNFVQLQWHIQLHST</sequence>
<proteinExistence type="predicted"/>
<keyword evidence="3 4" id="KW-0539">Nucleus</keyword>
<dbReference type="AlphaFoldDB" id="A0A0V1ELG1"/>
<feature type="domain" description="C2H2-type" evidence="7">
    <location>
        <begin position="178"/>
        <end position="202"/>
    </location>
</feature>
<dbReference type="EMBL" id="JYDS01000198">
    <property type="protein sequence ID" value="KRZ21630.1"/>
    <property type="molecule type" value="Genomic_DNA"/>
</dbReference>
<dbReference type="InterPro" id="IPR009057">
    <property type="entry name" value="Homeodomain-like_sf"/>
</dbReference>
<name>A0A0V1ELG1_TRIPS</name>
<dbReference type="InterPro" id="IPR036236">
    <property type="entry name" value="Znf_C2H2_sf"/>
</dbReference>
<evidence type="ECO:0000256" key="4">
    <source>
        <dbReference type="RuleBase" id="RU000682"/>
    </source>
</evidence>
<evidence type="ECO:0000256" key="1">
    <source>
        <dbReference type="ARBA" id="ARBA00004123"/>
    </source>
</evidence>
<dbReference type="Proteomes" id="UP000054632">
    <property type="component" value="Unassembled WGS sequence"/>
</dbReference>
<dbReference type="CDD" id="cd00086">
    <property type="entry name" value="homeodomain"/>
    <property type="match status" value="1"/>
</dbReference>
<dbReference type="InterPro" id="IPR001356">
    <property type="entry name" value="HD"/>
</dbReference>
<keyword evidence="2" id="KW-0863">Zinc-finger</keyword>
<feature type="DNA-binding region" description="Homeobox" evidence="3">
    <location>
        <begin position="98"/>
        <end position="157"/>
    </location>
</feature>
<evidence type="ECO:0000256" key="5">
    <source>
        <dbReference type="SAM" id="MobiDB-lite"/>
    </source>
</evidence>